<comment type="caution">
    <text evidence="9">Lacks conserved residue(s) required for the propagation of feature annotation.</text>
</comment>
<feature type="domain" description="Ig-like" evidence="15">
    <location>
        <begin position="219"/>
        <end position="331"/>
    </location>
</feature>
<evidence type="ECO:0008006" key="20">
    <source>
        <dbReference type="Google" id="ProtNLM"/>
    </source>
</evidence>
<dbReference type="Proteomes" id="UP000824540">
    <property type="component" value="Unassembled WGS sequence"/>
</dbReference>
<feature type="compositionally biased region" description="Polar residues" evidence="12">
    <location>
        <begin position="809"/>
        <end position="819"/>
    </location>
</feature>
<feature type="compositionally biased region" description="Basic and acidic residues" evidence="12">
    <location>
        <begin position="617"/>
        <end position="630"/>
    </location>
</feature>
<dbReference type="SUPFAM" id="SSF57535">
    <property type="entry name" value="Complement control module/SCR domain"/>
    <property type="match status" value="1"/>
</dbReference>
<evidence type="ECO:0000259" key="17">
    <source>
        <dbReference type="PROSITE" id="PS50963"/>
    </source>
</evidence>
<feature type="disulfide bond" evidence="11">
    <location>
        <begin position="405"/>
        <end position="426"/>
    </location>
</feature>
<keyword evidence="9" id="KW-0245">EGF-like domain</keyword>
<dbReference type="GO" id="GO:0005615">
    <property type="term" value="C:extracellular space"/>
    <property type="evidence" value="ECO:0007669"/>
    <property type="project" value="TreeGrafter"/>
</dbReference>
<gene>
    <name evidence="18" type="ORF">JZ751_000079</name>
</gene>
<dbReference type="PROSITE" id="PS50963">
    <property type="entry name" value="LINK_2"/>
    <property type="match status" value="1"/>
</dbReference>
<feature type="domain" description="Sushi" evidence="16">
    <location>
        <begin position="1325"/>
        <end position="1385"/>
    </location>
</feature>
<dbReference type="PANTHER" id="PTHR22804">
    <property type="entry name" value="AGGRECAN/VERSICAN PROTEOGLYCAN"/>
    <property type="match status" value="1"/>
</dbReference>
<evidence type="ECO:0000313" key="19">
    <source>
        <dbReference type="Proteomes" id="UP000824540"/>
    </source>
</evidence>
<dbReference type="PROSITE" id="PS50923">
    <property type="entry name" value="SUSHI"/>
    <property type="match status" value="1"/>
</dbReference>
<evidence type="ECO:0000256" key="7">
    <source>
        <dbReference type="ARBA" id="ARBA00023180"/>
    </source>
</evidence>
<name>A0A8T2PV96_9TELE</name>
<reference evidence="18" key="1">
    <citation type="thesis" date="2021" institute="BYU ScholarsArchive" country="Provo, UT, USA">
        <title>Applications of and Algorithms for Genome Assembly and Genomic Analyses with an Emphasis on Marine Teleosts.</title>
        <authorList>
            <person name="Pickett B.D."/>
        </authorList>
    </citation>
    <scope>NUCLEOTIDE SEQUENCE</scope>
    <source>
        <strain evidence="18">HI-2016</strain>
    </source>
</reference>
<dbReference type="InterPro" id="IPR007110">
    <property type="entry name" value="Ig-like_dom"/>
</dbReference>
<dbReference type="InterPro" id="IPR016187">
    <property type="entry name" value="CTDL_fold"/>
</dbReference>
<keyword evidence="8" id="KW-0393">Immunoglobulin domain</keyword>
<dbReference type="SMART" id="SM00445">
    <property type="entry name" value="LINK"/>
    <property type="match status" value="1"/>
</dbReference>
<proteinExistence type="predicted"/>
<dbReference type="CDD" id="cd03520">
    <property type="entry name" value="Link_domain_CSPGs_modules_2_4"/>
    <property type="match status" value="1"/>
</dbReference>
<dbReference type="Gene3D" id="2.10.25.10">
    <property type="entry name" value="Laminin"/>
    <property type="match status" value="1"/>
</dbReference>
<dbReference type="SUPFAM" id="SSF56436">
    <property type="entry name" value="C-type lectin-like"/>
    <property type="match status" value="2"/>
</dbReference>
<dbReference type="CDD" id="cd00033">
    <property type="entry name" value="CCP"/>
    <property type="match status" value="1"/>
</dbReference>
<evidence type="ECO:0000259" key="16">
    <source>
        <dbReference type="PROSITE" id="PS50923"/>
    </source>
</evidence>
<dbReference type="GO" id="GO:0072534">
    <property type="term" value="C:perineuronal net"/>
    <property type="evidence" value="ECO:0007669"/>
    <property type="project" value="TreeGrafter"/>
</dbReference>
<dbReference type="InterPro" id="IPR013106">
    <property type="entry name" value="Ig_V-set"/>
</dbReference>
<dbReference type="PROSITE" id="PS50041">
    <property type="entry name" value="C_TYPE_LECTIN_2"/>
    <property type="match status" value="1"/>
</dbReference>
<keyword evidence="2" id="KW-0964">Secreted</keyword>
<evidence type="ECO:0000256" key="3">
    <source>
        <dbReference type="ARBA" id="ARBA00022729"/>
    </source>
</evidence>
<dbReference type="GO" id="GO:0005540">
    <property type="term" value="F:hyaluronic acid binding"/>
    <property type="evidence" value="ECO:0007669"/>
    <property type="project" value="InterPro"/>
</dbReference>
<dbReference type="SUPFAM" id="SSF48726">
    <property type="entry name" value="Immunoglobulin"/>
    <property type="match status" value="1"/>
</dbReference>
<dbReference type="Pfam" id="PF00084">
    <property type="entry name" value="Sushi"/>
    <property type="match status" value="1"/>
</dbReference>
<dbReference type="CDD" id="cd00054">
    <property type="entry name" value="EGF_CA"/>
    <property type="match status" value="1"/>
</dbReference>
<dbReference type="GO" id="GO:0045202">
    <property type="term" value="C:synapse"/>
    <property type="evidence" value="ECO:0007669"/>
    <property type="project" value="TreeGrafter"/>
</dbReference>
<dbReference type="Pfam" id="PF00008">
    <property type="entry name" value="EGF"/>
    <property type="match status" value="1"/>
</dbReference>
<feature type="compositionally biased region" description="Polar residues" evidence="12">
    <location>
        <begin position="1009"/>
        <end position="1018"/>
    </location>
</feature>
<dbReference type="GO" id="GO:0007417">
    <property type="term" value="P:central nervous system development"/>
    <property type="evidence" value="ECO:0007669"/>
    <property type="project" value="TreeGrafter"/>
</dbReference>
<feature type="compositionally biased region" description="Polar residues" evidence="12">
    <location>
        <begin position="1077"/>
        <end position="1091"/>
    </location>
</feature>
<dbReference type="Pfam" id="PF00059">
    <property type="entry name" value="Lectin_C"/>
    <property type="match status" value="1"/>
</dbReference>
<evidence type="ECO:0000256" key="10">
    <source>
        <dbReference type="PROSITE-ProRule" id="PRU00302"/>
    </source>
</evidence>
<dbReference type="Gene3D" id="3.10.100.10">
    <property type="entry name" value="Mannose-Binding Protein A, subunit A"/>
    <property type="match status" value="2"/>
</dbReference>
<dbReference type="PROSITE" id="PS50026">
    <property type="entry name" value="EGF_3"/>
    <property type="match status" value="1"/>
</dbReference>
<dbReference type="InterPro" id="IPR000436">
    <property type="entry name" value="Sushi_SCR_CCP_dom"/>
</dbReference>
<dbReference type="Gene3D" id="2.10.70.10">
    <property type="entry name" value="Complement Module, domain 1"/>
    <property type="match status" value="1"/>
</dbReference>
<keyword evidence="5" id="KW-0654">Proteoglycan</keyword>
<evidence type="ECO:0000256" key="8">
    <source>
        <dbReference type="ARBA" id="ARBA00023319"/>
    </source>
</evidence>
<feature type="region of interest" description="Disordered" evidence="12">
    <location>
        <begin position="549"/>
        <end position="1111"/>
    </location>
</feature>
<dbReference type="FunFam" id="3.10.100.10:FF:000003">
    <property type="entry name" value="Versican core protein"/>
    <property type="match status" value="1"/>
</dbReference>
<dbReference type="OrthoDB" id="7357196at2759"/>
<sequence length="1427" mass="155637">MALPLVSIGAPRCTTLCLDLVSWKLLRSGAAKLSHLGPEKGLQHPVTQLEVRQSGFQRPIARCLLTPCPPLFSFFCVPRFLSVSLFPPLGRRGCPGRWGDGVIRGEERRDWRNGRDPWPRGGRTALPPLRPEEEEAVVEDMGLLPEAGRRGAGASRLNQIKAVTLVRSINGRLEIAGRDIRSESPLLFLLCAFCPLIYASPLNLGYGAEDTNFLQVTIPKSPPPSATLGGTLTLPCHVSLSQPPSSSAPAPPPPAPRIKWSVLSSGREAEILVARGERVKVSEAYRGRASLLRYSASPTDLTLSLHDLHHNDSGFYRCEVQQGLEDSQDLVQVKVKGVRNYGEQDPEELFDVYCYVENINGEVFHGSSPQRFTLQEARVFCQSSGAELATTGQLYAAWNDGLDHCNPGWLADGSVRYPIVTPRERCGGTQPGVKTVYRFGNQTGFPEPHTRHDVFCFRGNGGPHTDAPMDYMSTEPEDIGQDIVSLMERHEVEVHLGQVTEEVESEVQGALESFRVMHGQEEGVKETHVTSQGGLLLPIGNQTNVTQATTSQYPHPADNATRDPQEEQPTTEATLEFSEAVWSRGQPSGNPKHYQPMPEMNPESTEPWTEKQPMPETKMESVESEHDRSMPEMSPESATVVPEYQPSGGSKHYQPMPETNLESVGPTEPHLDISGGAAQEQEGSAMEVVDLESDPVHLNDSLGVSGSESGRGTPEEAVAGGLEETSVPVVPSEQDPNLPPPTLSPYEETISPSEGSGVEGCSECGSLPTEPWVVTATQTEEPITSTTSGDRITLDPLSTVSYGPVDQVHITQQTGSTDDSTVEDSTQEQSGLVWQSTTETPAGSADPRSASTAPADVWPEGVTVTLLSSPSVPFSSPSPSMEVEASSPGELQTFVPEISSSSGAEQEMDLEEASNESGEMHPGSGDGPATTETPDSTYPSEASFAPPLRSTKKPMVSQEDFNATSDHDDEYLSTPSTTLPVVFSESQTSAPVGDGDTSDHEEERKHDFSTTATPSMSEVTLLPDDYHTSSWGLHPSTTAPQESRSDLEYSGEDQPDITQEQVLESLAEPESREMDGPSTTLGSPTAATTRSSEPHRLSTTEGQSASERIDQEEDIFEGQATTVGTDRHQVELEIAPTQPPTLPGLPDERAAVGRGRIISDACLENPCANGGTCVEEGGSTKCLCLPTYGGDYCQTDLELCEVGWEKFQGFCYKHFPNRQSWEVAEQHCRLSGGHLVSVMTPEEQDFINNNYKEYQWTGLNDKTIEGDFRWSDGNPVLYENWYKGQPDSYFLSGEDCVVMVWHDDGRWSDVPCNYHLSYTCKKGTTSCTEPPVVPNAKTFGKLRSRYETNSVVRYYCVEGLLQRHYPVIRCLPSGQWEEPQIQCLRDPASSVVGEQGPALAAERADATLEDTATEKATPQFWDIKWNF</sequence>
<dbReference type="InterPro" id="IPR035976">
    <property type="entry name" value="Sushi/SCR/CCP_sf"/>
</dbReference>
<feature type="disulfide bond" evidence="10">
    <location>
        <begin position="1327"/>
        <end position="1370"/>
    </location>
</feature>
<evidence type="ECO:0000256" key="4">
    <source>
        <dbReference type="ARBA" id="ARBA00022737"/>
    </source>
</evidence>
<keyword evidence="3" id="KW-0732">Signal</keyword>
<keyword evidence="10" id="KW-0768">Sushi</keyword>
<accession>A0A8T2PV96</accession>
<dbReference type="FunFam" id="3.10.100.10:FF:000011">
    <property type="entry name" value="Aggrecan core protein"/>
    <property type="match status" value="1"/>
</dbReference>
<dbReference type="PROSITE" id="PS00615">
    <property type="entry name" value="C_TYPE_LECTIN_1"/>
    <property type="match status" value="1"/>
</dbReference>
<dbReference type="PROSITE" id="PS00022">
    <property type="entry name" value="EGF_1"/>
    <property type="match status" value="1"/>
</dbReference>
<dbReference type="InterPro" id="IPR003599">
    <property type="entry name" value="Ig_sub"/>
</dbReference>
<feature type="domain" description="C-type lectin" evidence="14">
    <location>
        <begin position="1207"/>
        <end position="1321"/>
    </location>
</feature>
<dbReference type="InterPro" id="IPR001304">
    <property type="entry name" value="C-type_lectin-like"/>
</dbReference>
<dbReference type="InterPro" id="IPR050691">
    <property type="entry name" value="Hyaluronan_bind_Proteoglycan"/>
</dbReference>
<evidence type="ECO:0000256" key="11">
    <source>
        <dbReference type="PROSITE-ProRule" id="PRU00323"/>
    </source>
</evidence>
<feature type="disulfide bond" evidence="9">
    <location>
        <begin position="1184"/>
        <end position="1193"/>
    </location>
</feature>
<dbReference type="GO" id="GO:0007155">
    <property type="term" value="P:cell adhesion"/>
    <property type="evidence" value="ECO:0007669"/>
    <property type="project" value="InterPro"/>
</dbReference>
<dbReference type="GO" id="GO:0002052">
    <property type="term" value="P:positive regulation of neuroblast proliferation"/>
    <property type="evidence" value="ECO:0007669"/>
    <property type="project" value="TreeGrafter"/>
</dbReference>
<keyword evidence="6 9" id="KW-1015">Disulfide bond</keyword>
<keyword evidence="4" id="KW-0677">Repeat</keyword>
<feature type="compositionally biased region" description="Polar residues" evidence="12">
    <location>
        <begin position="775"/>
        <end position="801"/>
    </location>
</feature>
<dbReference type="PANTHER" id="PTHR22804:SF41">
    <property type="entry name" value="BREVICAN CORE PROTEIN"/>
    <property type="match status" value="1"/>
</dbReference>
<dbReference type="PROSITE" id="PS01241">
    <property type="entry name" value="LINK_1"/>
    <property type="match status" value="1"/>
</dbReference>
<evidence type="ECO:0000259" key="14">
    <source>
        <dbReference type="PROSITE" id="PS50041"/>
    </source>
</evidence>
<dbReference type="EMBL" id="JAFBMS010000001">
    <property type="protein sequence ID" value="KAG9355241.1"/>
    <property type="molecule type" value="Genomic_DNA"/>
</dbReference>
<organism evidence="18 19">
    <name type="scientific">Albula glossodonta</name>
    <name type="common">roundjaw bonefish</name>
    <dbReference type="NCBI Taxonomy" id="121402"/>
    <lineage>
        <taxon>Eukaryota</taxon>
        <taxon>Metazoa</taxon>
        <taxon>Chordata</taxon>
        <taxon>Craniata</taxon>
        <taxon>Vertebrata</taxon>
        <taxon>Euteleostomi</taxon>
        <taxon>Actinopterygii</taxon>
        <taxon>Neopterygii</taxon>
        <taxon>Teleostei</taxon>
        <taxon>Albuliformes</taxon>
        <taxon>Albulidae</taxon>
        <taxon>Albula</taxon>
    </lineage>
</organism>
<dbReference type="InterPro" id="IPR000742">
    <property type="entry name" value="EGF"/>
</dbReference>
<dbReference type="GO" id="GO:0010001">
    <property type="term" value="P:glial cell differentiation"/>
    <property type="evidence" value="ECO:0007669"/>
    <property type="project" value="TreeGrafter"/>
</dbReference>
<evidence type="ECO:0000256" key="12">
    <source>
        <dbReference type="SAM" id="MobiDB-lite"/>
    </source>
</evidence>
<evidence type="ECO:0000256" key="6">
    <source>
        <dbReference type="ARBA" id="ARBA00023157"/>
    </source>
</evidence>
<dbReference type="InterPro" id="IPR013783">
    <property type="entry name" value="Ig-like_fold"/>
</dbReference>
<dbReference type="Gene3D" id="2.60.40.10">
    <property type="entry name" value="Immunoglobulins"/>
    <property type="match status" value="1"/>
</dbReference>
<feature type="compositionally biased region" description="Low complexity" evidence="12">
    <location>
        <begin position="868"/>
        <end position="880"/>
    </location>
</feature>
<dbReference type="InterPro" id="IPR016186">
    <property type="entry name" value="C-type_lectin-like/link_sf"/>
</dbReference>
<dbReference type="Pfam" id="PF00193">
    <property type="entry name" value="Xlink"/>
    <property type="match status" value="1"/>
</dbReference>
<feature type="domain" description="Link" evidence="17">
    <location>
        <begin position="362"/>
        <end position="458"/>
    </location>
</feature>
<dbReference type="InterPro" id="IPR000538">
    <property type="entry name" value="Link_dom"/>
</dbReference>
<dbReference type="SMART" id="SM00406">
    <property type="entry name" value="IGv"/>
    <property type="match status" value="1"/>
</dbReference>
<comment type="caution">
    <text evidence="18">The sequence shown here is derived from an EMBL/GenBank/DDBJ whole genome shotgun (WGS) entry which is preliminary data.</text>
</comment>
<feature type="compositionally biased region" description="Polar residues" evidence="12">
    <location>
        <begin position="930"/>
        <end position="940"/>
    </location>
</feature>
<evidence type="ECO:0000259" key="13">
    <source>
        <dbReference type="PROSITE" id="PS50026"/>
    </source>
</evidence>
<keyword evidence="19" id="KW-1185">Reference proteome</keyword>
<feature type="compositionally biased region" description="Basic and acidic residues" evidence="12">
    <location>
        <begin position="997"/>
        <end position="1008"/>
    </location>
</feature>
<evidence type="ECO:0000256" key="9">
    <source>
        <dbReference type="PROSITE-ProRule" id="PRU00076"/>
    </source>
</evidence>
<evidence type="ECO:0000256" key="1">
    <source>
        <dbReference type="ARBA" id="ARBA00004613"/>
    </source>
</evidence>
<dbReference type="FunFam" id="2.10.70.10:FF:000003">
    <property type="entry name" value="Versican core protein"/>
    <property type="match status" value="1"/>
</dbReference>
<dbReference type="SMART" id="SM00034">
    <property type="entry name" value="CLECT"/>
    <property type="match status" value="1"/>
</dbReference>
<feature type="domain" description="EGF-like" evidence="13">
    <location>
        <begin position="1158"/>
        <end position="1194"/>
    </location>
</feature>
<dbReference type="SMART" id="SM00181">
    <property type="entry name" value="EGF"/>
    <property type="match status" value="1"/>
</dbReference>
<feature type="compositionally biased region" description="Polar residues" evidence="12">
    <location>
        <begin position="1028"/>
        <end position="1042"/>
    </location>
</feature>
<dbReference type="GO" id="GO:0001501">
    <property type="term" value="P:skeletal system development"/>
    <property type="evidence" value="ECO:0007669"/>
    <property type="project" value="TreeGrafter"/>
</dbReference>
<keyword evidence="7" id="KW-0325">Glycoprotein</keyword>
<dbReference type="PROSITE" id="PS50835">
    <property type="entry name" value="IG_LIKE"/>
    <property type="match status" value="1"/>
</dbReference>
<dbReference type="InterPro" id="IPR018378">
    <property type="entry name" value="C-type_lectin_CS"/>
</dbReference>
<evidence type="ECO:0000259" key="15">
    <source>
        <dbReference type="PROSITE" id="PS50835"/>
    </source>
</evidence>
<evidence type="ECO:0000256" key="5">
    <source>
        <dbReference type="ARBA" id="ARBA00022974"/>
    </source>
</evidence>
<dbReference type="Pfam" id="PF07686">
    <property type="entry name" value="V-set"/>
    <property type="match status" value="1"/>
</dbReference>
<dbReference type="SMART" id="SM00409">
    <property type="entry name" value="IG"/>
    <property type="match status" value="1"/>
</dbReference>
<feature type="compositionally biased region" description="Polar residues" evidence="12">
    <location>
        <begin position="973"/>
        <end position="990"/>
    </location>
</feature>
<comment type="subcellular location">
    <subcellularLocation>
        <location evidence="1">Secreted</location>
    </subcellularLocation>
</comment>
<dbReference type="InterPro" id="IPR036179">
    <property type="entry name" value="Ig-like_dom_sf"/>
</dbReference>
<feature type="compositionally biased region" description="Low complexity" evidence="12">
    <location>
        <begin position="753"/>
        <end position="766"/>
    </location>
</feature>
<evidence type="ECO:0000313" key="18">
    <source>
        <dbReference type="EMBL" id="KAG9355241.1"/>
    </source>
</evidence>
<protein>
    <recommendedName>
        <fullName evidence="20">Brevican</fullName>
    </recommendedName>
</protein>
<feature type="disulfide bond" evidence="10">
    <location>
        <begin position="1356"/>
        <end position="1383"/>
    </location>
</feature>
<feature type="compositionally biased region" description="Polar residues" evidence="12">
    <location>
        <begin position="827"/>
        <end position="841"/>
    </location>
</feature>
<evidence type="ECO:0000256" key="2">
    <source>
        <dbReference type="ARBA" id="ARBA00022525"/>
    </source>
</evidence>
<dbReference type="SMART" id="SM00032">
    <property type="entry name" value="CCP"/>
    <property type="match status" value="1"/>
</dbReference>